<keyword evidence="2" id="KW-1185">Reference proteome</keyword>
<comment type="caution">
    <text evidence="1">The sequence shown here is derived from an EMBL/GenBank/DDBJ whole genome shotgun (WGS) entry which is preliminary data.</text>
</comment>
<protein>
    <recommendedName>
        <fullName evidence="3">Transposase DDE domain group 1</fullName>
    </recommendedName>
</protein>
<reference evidence="1 2" key="1">
    <citation type="submission" date="2024-03" db="EMBL/GenBank/DDBJ databases">
        <title>High-quality draft genome sequence of Oceanobacter sp. wDCs-4.</title>
        <authorList>
            <person name="Dong C."/>
        </authorList>
    </citation>
    <scope>NUCLEOTIDE SEQUENCE [LARGE SCALE GENOMIC DNA]</scope>
    <source>
        <strain evidence="2">wDCs-4</strain>
    </source>
</reference>
<proteinExistence type="predicted"/>
<gene>
    <name evidence="1" type="ORF">WG929_19030</name>
</gene>
<accession>A0ABW8NND9</accession>
<dbReference type="RefSeq" id="WP_369856362.1">
    <property type="nucleotide sequence ID" value="NZ_JBBKTX010000032.1"/>
</dbReference>
<evidence type="ECO:0000313" key="2">
    <source>
        <dbReference type="Proteomes" id="UP001620597"/>
    </source>
</evidence>
<dbReference type="EMBL" id="JBBKTX010000032">
    <property type="protein sequence ID" value="MFK4754504.1"/>
    <property type="molecule type" value="Genomic_DNA"/>
</dbReference>
<name>A0ABW8NND9_9GAMM</name>
<evidence type="ECO:0000313" key="1">
    <source>
        <dbReference type="EMBL" id="MFK4754504.1"/>
    </source>
</evidence>
<dbReference type="Proteomes" id="UP001620597">
    <property type="component" value="Unassembled WGS sequence"/>
</dbReference>
<sequence length="69" mass="7740">MVPVVEAITKELTAVTEYYQDAIPFFFLDRHQFAASFNGGDITSNAGLLLLREITQKTGLAKKHRLSQQ</sequence>
<evidence type="ECO:0008006" key="3">
    <source>
        <dbReference type="Google" id="ProtNLM"/>
    </source>
</evidence>
<organism evidence="1 2">
    <name type="scientific">Oceanobacter antarcticus</name>
    <dbReference type="NCBI Taxonomy" id="3133425"/>
    <lineage>
        <taxon>Bacteria</taxon>
        <taxon>Pseudomonadati</taxon>
        <taxon>Pseudomonadota</taxon>
        <taxon>Gammaproteobacteria</taxon>
        <taxon>Oceanospirillales</taxon>
        <taxon>Oceanospirillaceae</taxon>
        <taxon>Oceanobacter</taxon>
    </lineage>
</organism>